<gene>
    <name evidence="4" type="ORF">AAND1436_LOCUS39159</name>
</gene>
<reference evidence="4" key="1">
    <citation type="submission" date="2021-01" db="EMBL/GenBank/DDBJ databases">
        <authorList>
            <person name="Corre E."/>
            <person name="Pelletier E."/>
            <person name="Niang G."/>
            <person name="Scheremetjew M."/>
            <person name="Finn R."/>
            <person name="Kale V."/>
            <person name="Holt S."/>
            <person name="Cochrane G."/>
            <person name="Meng A."/>
            <person name="Brown T."/>
            <person name="Cohen L."/>
        </authorList>
    </citation>
    <scope>NUCLEOTIDE SEQUENCE</scope>
    <source>
        <strain evidence="4">CCMP2222</strain>
    </source>
</reference>
<organism evidence="4">
    <name type="scientific">Alexandrium andersonii</name>
    <dbReference type="NCBI Taxonomy" id="327968"/>
    <lineage>
        <taxon>Eukaryota</taxon>
        <taxon>Sar</taxon>
        <taxon>Alveolata</taxon>
        <taxon>Dinophyceae</taxon>
        <taxon>Gonyaulacales</taxon>
        <taxon>Pyrocystaceae</taxon>
        <taxon>Alexandrium</taxon>
    </lineage>
</organism>
<dbReference type="InterPro" id="IPR036236">
    <property type="entry name" value="Znf_C2H2_sf"/>
</dbReference>
<feature type="region of interest" description="Disordered" evidence="2">
    <location>
        <begin position="1"/>
        <end position="24"/>
    </location>
</feature>
<evidence type="ECO:0000313" key="4">
    <source>
        <dbReference type="EMBL" id="CAD9510474.1"/>
    </source>
</evidence>
<protein>
    <recommendedName>
        <fullName evidence="3">C2H2-type domain-containing protein</fullName>
    </recommendedName>
</protein>
<dbReference type="GO" id="GO:0008270">
    <property type="term" value="F:zinc ion binding"/>
    <property type="evidence" value="ECO:0007669"/>
    <property type="project" value="UniProtKB-KW"/>
</dbReference>
<dbReference type="PROSITE" id="PS50157">
    <property type="entry name" value="ZINC_FINGER_C2H2_2"/>
    <property type="match status" value="1"/>
</dbReference>
<sequence length="223" mass="24114">MVKTHTNRRQRMEVKRQMREDEHASRIKHQEEHCFRCDLCSKVFKQRVQWVNHMKDLHHKTAQDAERGSKVNKIDAWLNGQRKKGKVGKSGRNKNRARSAELSAIVSAQAAAAATLAASTGMEADSDGEAPAQLPLRADRGAEGFREPAALATPCRPGMPDAPAAPQFFNIGTPPQAFTSTSLFGALPPLASFGMIPSSVASSAAQELAAAACVPVDDDDDDL</sequence>
<dbReference type="SUPFAM" id="SSF57667">
    <property type="entry name" value="beta-beta-alpha zinc fingers"/>
    <property type="match status" value="1"/>
</dbReference>
<evidence type="ECO:0000256" key="1">
    <source>
        <dbReference type="PROSITE-ProRule" id="PRU00042"/>
    </source>
</evidence>
<dbReference type="AlphaFoldDB" id="A0A7S2I762"/>
<accession>A0A7S2I762</accession>
<proteinExistence type="predicted"/>
<feature type="domain" description="C2H2-type" evidence="3">
    <location>
        <begin position="35"/>
        <end position="58"/>
    </location>
</feature>
<evidence type="ECO:0000259" key="3">
    <source>
        <dbReference type="PROSITE" id="PS50157"/>
    </source>
</evidence>
<name>A0A7S2I762_9DINO</name>
<feature type="compositionally biased region" description="Basic and acidic residues" evidence="2">
    <location>
        <begin position="10"/>
        <end position="24"/>
    </location>
</feature>
<keyword evidence="1" id="KW-0479">Metal-binding</keyword>
<keyword evidence="1" id="KW-0863">Zinc-finger</keyword>
<keyword evidence="1" id="KW-0862">Zinc</keyword>
<dbReference type="EMBL" id="HBGQ01081936">
    <property type="protein sequence ID" value="CAD9510474.1"/>
    <property type="molecule type" value="Transcribed_RNA"/>
</dbReference>
<dbReference type="InterPro" id="IPR013087">
    <property type="entry name" value="Znf_C2H2_type"/>
</dbReference>
<evidence type="ECO:0000256" key="2">
    <source>
        <dbReference type="SAM" id="MobiDB-lite"/>
    </source>
</evidence>
<dbReference type="SMART" id="SM00355">
    <property type="entry name" value="ZnF_C2H2"/>
    <property type="match status" value="1"/>
</dbReference>